<protein>
    <submittedName>
        <fullName evidence="10">Katanin p60 ATPase-containing subunit A-like 2</fullName>
    </submittedName>
</protein>
<reference evidence="10 11" key="1">
    <citation type="journal article" date="2019" name="Sci. Rep.">
        <title>Orb-weaving spider Araneus ventricosus genome elucidates the spidroin gene catalogue.</title>
        <authorList>
            <person name="Kono N."/>
            <person name="Nakamura H."/>
            <person name="Ohtoshi R."/>
            <person name="Moran D.A.P."/>
            <person name="Shinohara A."/>
            <person name="Yoshida Y."/>
            <person name="Fujiwara M."/>
            <person name="Mori M."/>
            <person name="Tomita M."/>
            <person name="Arakawa K."/>
        </authorList>
    </citation>
    <scope>NUCLEOTIDE SEQUENCE [LARGE SCALE GENOMIC DNA]</scope>
</reference>
<comment type="subcellular location">
    <subcellularLocation>
        <location evidence="1">Cytoplasm</location>
        <location evidence="1">Cytoskeleton</location>
        <location evidence="1">Spindle pole</location>
    </subcellularLocation>
</comment>
<keyword evidence="3" id="KW-0493">Microtubule</keyword>
<dbReference type="GO" id="GO:0005874">
    <property type="term" value="C:microtubule"/>
    <property type="evidence" value="ECO:0007669"/>
    <property type="project" value="UniProtKB-KW"/>
</dbReference>
<dbReference type="GO" id="GO:0016887">
    <property type="term" value="F:ATP hydrolysis activity"/>
    <property type="evidence" value="ECO:0007669"/>
    <property type="project" value="InterPro"/>
</dbReference>
<dbReference type="SMART" id="SM00382">
    <property type="entry name" value="AAA"/>
    <property type="match status" value="1"/>
</dbReference>
<dbReference type="OrthoDB" id="191529at2759"/>
<evidence type="ECO:0000313" key="11">
    <source>
        <dbReference type="Proteomes" id="UP000499080"/>
    </source>
</evidence>
<evidence type="ECO:0000256" key="8">
    <source>
        <dbReference type="SAM" id="MobiDB-lite"/>
    </source>
</evidence>
<organism evidence="10 11">
    <name type="scientific">Araneus ventricosus</name>
    <name type="common">Orbweaver spider</name>
    <name type="synonym">Epeira ventricosa</name>
    <dbReference type="NCBI Taxonomy" id="182803"/>
    <lineage>
        <taxon>Eukaryota</taxon>
        <taxon>Metazoa</taxon>
        <taxon>Ecdysozoa</taxon>
        <taxon>Arthropoda</taxon>
        <taxon>Chelicerata</taxon>
        <taxon>Arachnida</taxon>
        <taxon>Araneae</taxon>
        <taxon>Araneomorphae</taxon>
        <taxon>Entelegynae</taxon>
        <taxon>Araneoidea</taxon>
        <taxon>Araneidae</taxon>
        <taxon>Araneus</taxon>
    </lineage>
</organism>
<dbReference type="PROSITE" id="PS50896">
    <property type="entry name" value="LISH"/>
    <property type="match status" value="1"/>
</dbReference>
<gene>
    <name evidence="10" type="primary">KATNAL2</name>
    <name evidence="10" type="ORF">AVEN_171619_1</name>
</gene>
<dbReference type="InterPro" id="IPR027417">
    <property type="entry name" value="P-loop_NTPase"/>
</dbReference>
<keyword evidence="6" id="KW-0206">Cytoskeleton</keyword>
<dbReference type="GO" id="GO:0005524">
    <property type="term" value="F:ATP binding"/>
    <property type="evidence" value="ECO:0007669"/>
    <property type="project" value="UniProtKB-KW"/>
</dbReference>
<evidence type="ECO:0000256" key="2">
    <source>
        <dbReference type="ARBA" id="ARBA00022490"/>
    </source>
</evidence>
<keyword evidence="11" id="KW-1185">Reference proteome</keyword>
<keyword evidence="7" id="KW-0413">Isomerase</keyword>
<accession>A0A4Y2F216</accession>
<name>A0A4Y2F216_ARAVE</name>
<comment type="caution">
    <text evidence="10">The sequence shown here is derived from an EMBL/GenBank/DDBJ whole genome shotgun (WGS) entry which is preliminary data.</text>
</comment>
<proteinExistence type="predicted"/>
<evidence type="ECO:0000256" key="7">
    <source>
        <dbReference type="ARBA" id="ARBA00023235"/>
    </source>
</evidence>
<keyword evidence="2" id="KW-0963">Cytoplasm</keyword>
<evidence type="ECO:0000313" key="10">
    <source>
        <dbReference type="EMBL" id="GBM34568.1"/>
    </source>
</evidence>
<keyword evidence="5" id="KW-0067">ATP-binding</keyword>
<evidence type="ECO:0000256" key="5">
    <source>
        <dbReference type="ARBA" id="ARBA00022840"/>
    </source>
</evidence>
<dbReference type="Gene3D" id="3.40.50.300">
    <property type="entry name" value="P-loop containing nucleotide triphosphate hydrolases"/>
    <property type="match status" value="1"/>
</dbReference>
<evidence type="ECO:0000259" key="9">
    <source>
        <dbReference type="SMART" id="SM00382"/>
    </source>
</evidence>
<feature type="domain" description="AAA+ ATPase" evidence="9">
    <location>
        <begin position="221"/>
        <end position="355"/>
    </location>
</feature>
<dbReference type="GO" id="GO:0000922">
    <property type="term" value="C:spindle pole"/>
    <property type="evidence" value="ECO:0007669"/>
    <property type="project" value="UniProtKB-SubCell"/>
</dbReference>
<dbReference type="Proteomes" id="UP000499080">
    <property type="component" value="Unassembled WGS sequence"/>
</dbReference>
<dbReference type="PANTHER" id="PTHR23074">
    <property type="entry name" value="AAA DOMAIN-CONTAINING"/>
    <property type="match status" value="1"/>
</dbReference>
<keyword evidence="4" id="KW-0547">Nucleotide-binding</keyword>
<sequence>MTHLNIEKISLVNRDRIKEEQKKNARKRTLLLLIHDYLENSGCMQAAEALRNESRLSIAEYNVCDNINLEIMLQDFESYYFLKYQKLPCLIKKMPLNNFRQQRPGLRKSRSESKSAMSAREPIEEFGDTNVVPDKVHISSLNINNEIAEYQAKSLELSESFENHSPEWKAMANLIMQDFSKINKSLSWSDVIGHEQAKQLLKEAAVYPLKYPQLFPSASSTWKSILLYGPSGTGKTLLATVAAILSKAAFFNINISTLVSKWRGESEKLVKVLFDLAKLYAPSVIFIDEIDALMSHRGCDHEASRRMKTEFFLQMDALMSSNKLVLFLGASNMPWELDTAILRRMEKRIFISLPDTVSRYNLFEKFLSSFQVAENVKLKMNLDYGELAKATENYSASDIELVCKEVKMNCFREIINKLENYSDCKNAKLVKCVESLEMCDVLSAIDRIKPASTDLVLKYIDWKEKHGSE</sequence>
<dbReference type="InterPro" id="IPR006594">
    <property type="entry name" value="LisH"/>
</dbReference>
<dbReference type="InterPro" id="IPR003593">
    <property type="entry name" value="AAA+_ATPase"/>
</dbReference>
<dbReference type="AlphaFoldDB" id="A0A4Y2F216"/>
<dbReference type="GO" id="GO:0016853">
    <property type="term" value="F:isomerase activity"/>
    <property type="evidence" value="ECO:0007669"/>
    <property type="project" value="UniProtKB-KW"/>
</dbReference>
<evidence type="ECO:0000256" key="1">
    <source>
        <dbReference type="ARBA" id="ARBA00004647"/>
    </source>
</evidence>
<evidence type="ECO:0000256" key="6">
    <source>
        <dbReference type="ARBA" id="ARBA00023212"/>
    </source>
</evidence>
<evidence type="ECO:0000256" key="3">
    <source>
        <dbReference type="ARBA" id="ARBA00022701"/>
    </source>
</evidence>
<dbReference type="InterPro" id="IPR003959">
    <property type="entry name" value="ATPase_AAA_core"/>
</dbReference>
<evidence type="ECO:0000256" key="4">
    <source>
        <dbReference type="ARBA" id="ARBA00022741"/>
    </source>
</evidence>
<dbReference type="Gene3D" id="1.10.8.60">
    <property type="match status" value="1"/>
</dbReference>
<dbReference type="InterPro" id="IPR050304">
    <property type="entry name" value="MT-severing_AAA_ATPase"/>
</dbReference>
<dbReference type="EMBL" id="BGPR01000764">
    <property type="protein sequence ID" value="GBM34568.1"/>
    <property type="molecule type" value="Genomic_DNA"/>
</dbReference>
<dbReference type="Pfam" id="PF17862">
    <property type="entry name" value="AAA_lid_3"/>
    <property type="match status" value="1"/>
</dbReference>
<dbReference type="SUPFAM" id="SSF52540">
    <property type="entry name" value="P-loop containing nucleoside triphosphate hydrolases"/>
    <property type="match status" value="1"/>
</dbReference>
<dbReference type="Pfam" id="PF00004">
    <property type="entry name" value="AAA"/>
    <property type="match status" value="1"/>
</dbReference>
<dbReference type="PANTHER" id="PTHR23074:SF78">
    <property type="entry name" value="KATANIN P60 ATPASE-CONTAINING SUBUNIT A-LIKE 2"/>
    <property type="match status" value="1"/>
</dbReference>
<dbReference type="FunFam" id="3.40.50.300:FF:002588">
    <property type="entry name" value="ATPase, AAA family"/>
    <property type="match status" value="1"/>
</dbReference>
<feature type="region of interest" description="Disordered" evidence="8">
    <location>
        <begin position="101"/>
        <end position="120"/>
    </location>
</feature>
<dbReference type="InterPro" id="IPR041569">
    <property type="entry name" value="AAA_lid_3"/>
</dbReference>